<evidence type="ECO:0000256" key="4">
    <source>
        <dbReference type="ARBA" id="ARBA00023242"/>
    </source>
</evidence>
<dbReference type="PROSITE" id="PS50090">
    <property type="entry name" value="MYB_LIKE"/>
    <property type="match status" value="3"/>
</dbReference>
<name>A0A8S1XLB9_9CILI</name>
<evidence type="ECO:0000313" key="9">
    <source>
        <dbReference type="EMBL" id="CAD8201921.1"/>
    </source>
</evidence>
<evidence type="ECO:0000259" key="7">
    <source>
        <dbReference type="PROSITE" id="PS51293"/>
    </source>
</evidence>
<evidence type="ECO:0000256" key="5">
    <source>
        <dbReference type="SAM" id="MobiDB-lite"/>
    </source>
</evidence>
<dbReference type="InterPro" id="IPR017930">
    <property type="entry name" value="Myb_dom"/>
</dbReference>
<dbReference type="CDD" id="cd00167">
    <property type="entry name" value="SANT"/>
    <property type="match status" value="3"/>
</dbReference>
<dbReference type="GO" id="GO:0000978">
    <property type="term" value="F:RNA polymerase II cis-regulatory region sequence-specific DNA binding"/>
    <property type="evidence" value="ECO:0007669"/>
    <property type="project" value="TreeGrafter"/>
</dbReference>
<evidence type="ECO:0000313" key="10">
    <source>
        <dbReference type="Proteomes" id="UP000689195"/>
    </source>
</evidence>
<sequence>MITSEISAASNQIKSRAEQEGIYECKYVWTAEDVEKLNEQYDCLQGNWKLISNYLNGPNPLECMMKWQSLHPENTLQRQLWSQEEDEQLKELVQKYGKKWSKICTVMNWRTGKQVRERYLNQLQGHINNEKWTEEEDKIILRLYKKFGTKWSYISTFLKGRPENMVKNRFYANLKRRYQSDLEESDEDDHQEDSQDSLNITKYKKKKKNKQYKFINSSIKIKKSQLRTLQLDVPERITRSKEKNQPSIQVKQENIDENDRKNQIDQQAFIKEEPIVNEKQQNPQELLHQQYEYQNEAFQKFLLEYGQLGINQQQQLLLGMNQQQQQQQQQLGINQQQEQLLCNSHQLGIQFNPQLCPRCLGCSNNIGQFYSLADISHLFKMFQYQMFIQCQPKLEMTSTVNMMQNQSQPNKQYNNFILQ</sequence>
<dbReference type="PANTHER" id="PTHR46621">
    <property type="entry name" value="SNRNA-ACTIVATING PROTEIN COMPLEX SUBUNIT 4"/>
    <property type="match status" value="1"/>
</dbReference>
<dbReference type="PROSITE" id="PS51294">
    <property type="entry name" value="HTH_MYB"/>
    <property type="match status" value="2"/>
</dbReference>
<dbReference type="GO" id="GO:0042795">
    <property type="term" value="P:snRNA transcription by RNA polymerase II"/>
    <property type="evidence" value="ECO:0007669"/>
    <property type="project" value="TreeGrafter"/>
</dbReference>
<keyword evidence="10" id="KW-1185">Reference proteome</keyword>
<comment type="caution">
    <text evidence="9">The sequence shown here is derived from an EMBL/GenBank/DDBJ whole genome shotgun (WGS) entry which is preliminary data.</text>
</comment>
<dbReference type="Pfam" id="PF00249">
    <property type="entry name" value="Myb_DNA-binding"/>
    <property type="match status" value="2"/>
</dbReference>
<dbReference type="PANTHER" id="PTHR46621:SF1">
    <property type="entry name" value="SNRNA-ACTIVATING PROTEIN COMPLEX SUBUNIT 4"/>
    <property type="match status" value="1"/>
</dbReference>
<organism evidence="9 10">
    <name type="scientific">Paramecium pentaurelia</name>
    <dbReference type="NCBI Taxonomy" id="43138"/>
    <lineage>
        <taxon>Eukaryota</taxon>
        <taxon>Sar</taxon>
        <taxon>Alveolata</taxon>
        <taxon>Ciliophora</taxon>
        <taxon>Intramacronucleata</taxon>
        <taxon>Oligohymenophorea</taxon>
        <taxon>Peniculida</taxon>
        <taxon>Parameciidae</taxon>
        <taxon>Paramecium</taxon>
    </lineage>
</organism>
<evidence type="ECO:0000256" key="1">
    <source>
        <dbReference type="ARBA" id="ARBA00023015"/>
    </source>
</evidence>
<dbReference type="EMBL" id="CAJJDO010000129">
    <property type="protein sequence ID" value="CAD8201921.1"/>
    <property type="molecule type" value="Genomic_DNA"/>
</dbReference>
<evidence type="ECO:0000259" key="6">
    <source>
        <dbReference type="PROSITE" id="PS50090"/>
    </source>
</evidence>
<dbReference type="InterPro" id="IPR051575">
    <property type="entry name" value="Myb-like_DNA-bd"/>
</dbReference>
<dbReference type="AlphaFoldDB" id="A0A8S1XLB9"/>
<reference evidence="9" key="1">
    <citation type="submission" date="2021-01" db="EMBL/GenBank/DDBJ databases">
        <authorList>
            <consortium name="Genoscope - CEA"/>
            <person name="William W."/>
        </authorList>
    </citation>
    <scope>NUCLEOTIDE SEQUENCE</scope>
</reference>
<evidence type="ECO:0000259" key="8">
    <source>
        <dbReference type="PROSITE" id="PS51294"/>
    </source>
</evidence>
<feature type="domain" description="HTH myb-type" evidence="8">
    <location>
        <begin position="131"/>
        <end position="178"/>
    </location>
</feature>
<feature type="compositionally biased region" description="Acidic residues" evidence="5">
    <location>
        <begin position="182"/>
        <end position="195"/>
    </location>
</feature>
<protein>
    <submittedName>
        <fullName evidence="9">Uncharacterized protein</fullName>
    </submittedName>
</protein>
<proteinExistence type="predicted"/>
<keyword evidence="1" id="KW-0805">Transcription regulation</keyword>
<dbReference type="InterPro" id="IPR017884">
    <property type="entry name" value="SANT_dom"/>
</dbReference>
<keyword evidence="3" id="KW-0804">Transcription</keyword>
<evidence type="ECO:0000256" key="2">
    <source>
        <dbReference type="ARBA" id="ARBA00023125"/>
    </source>
</evidence>
<keyword evidence="4" id="KW-0539">Nucleus</keyword>
<dbReference type="PROSITE" id="PS51293">
    <property type="entry name" value="SANT"/>
    <property type="match status" value="1"/>
</dbReference>
<gene>
    <name evidence="9" type="ORF">PPENT_87.1.T1290095</name>
</gene>
<dbReference type="SMART" id="SM00717">
    <property type="entry name" value="SANT"/>
    <property type="match status" value="3"/>
</dbReference>
<feature type="domain" description="Myb-like" evidence="6">
    <location>
        <begin position="73"/>
        <end position="123"/>
    </location>
</feature>
<feature type="domain" description="Myb-like" evidence="6">
    <location>
        <begin position="124"/>
        <end position="174"/>
    </location>
</feature>
<evidence type="ECO:0000256" key="3">
    <source>
        <dbReference type="ARBA" id="ARBA00023163"/>
    </source>
</evidence>
<dbReference type="OrthoDB" id="25497at2759"/>
<feature type="domain" description="Myb-like" evidence="6">
    <location>
        <begin position="29"/>
        <end position="71"/>
    </location>
</feature>
<keyword evidence="2" id="KW-0238">DNA-binding</keyword>
<feature type="region of interest" description="Disordered" evidence="5">
    <location>
        <begin position="182"/>
        <end position="201"/>
    </location>
</feature>
<dbReference type="Proteomes" id="UP000689195">
    <property type="component" value="Unassembled WGS sequence"/>
</dbReference>
<dbReference type="GO" id="GO:0001006">
    <property type="term" value="F:RNA polymerase III type 3 promoter sequence-specific DNA binding"/>
    <property type="evidence" value="ECO:0007669"/>
    <property type="project" value="TreeGrafter"/>
</dbReference>
<feature type="domain" description="SANT" evidence="7">
    <location>
        <begin position="81"/>
        <end position="121"/>
    </location>
</feature>
<feature type="domain" description="HTH myb-type" evidence="8">
    <location>
        <begin position="73"/>
        <end position="127"/>
    </location>
</feature>
<dbReference type="Pfam" id="PF13921">
    <property type="entry name" value="Myb_DNA-bind_6"/>
    <property type="match status" value="1"/>
</dbReference>
<dbReference type="GO" id="GO:0019185">
    <property type="term" value="C:snRNA-activating protein complex"/>
    <property type="evidence" value="ECO:0007669"/>
    <property type="project" value="TreeGrafter"/>
</dbReference>
<dbReference type="GO" id="GO:0042796">
    <property type="term" value="P:snRNA transcription by RNA polymerase III"/>
    <property type="evidence" value="ECO:0007669"/>
    <property type="project" value="TreeGrafter"/>
</dbReference>
<accession>A0A8S1XLB9</accession>
<dbReference type="InterPro" id="IPR001005">
    <property type="entry name" value="SANT/Myb"/>
</dbReference>